<feature type="transmembrane region" description="Helical" evidence="7">
    <location>
        <begin position="21"/>
        <end position="42"/>
    </location>
</feature>
<dbReference type="InterPro" id="IPR050250">
    <property type="entry name" value="Macrolide_Exporter_MacB"/>
</dbReference>
<name>A0A5R9G7N1_9BACL</name>
<evidence type="ECO:0000313" key="10">
    <source>
        <dbReference type="EMBL" id="TLS49034.1"/>
    </source>
</evidence>
<feature type="transmembrane region" description="Helical" evidence="7">
    <location>
        <begin position="266"/>
        <end position="291"/>
    </location>
</feature>
<comment type="subcellular location">
    <subcellularLocation>
        <location evidence="1">Cell membrane</location>
        <topology evidence="1">Multi-pass membrane protein</topology>
    </subcellularLocation>
</comment>
<dbReference type="GO" id="GO:0005886">
    <property type="term" value="C:plasma membrane"/>
    <property type="evidence" value="ECO:0007669"/>
    <property type="project" value="UniProtKB-SubCell"/>
</dbReference>
<evidence type="ECO:0000256" key="2">
    <source>
        <dbReference type="ARBA" id="ARBA00022475"/>
    </source>
</evidence>
<evidence type="ECO:0000256" key="3">
    <source>
        <dbReference type="ARBA" id="ARBA00022692"/>
    </source>
</evidence>
<keyword evidence="4 7" id="KW-1133">Transmembrane helix</keyword>
<keyword evidence="5 7" id="KW-0472">Membrane</keyword>
<evidence type="ECO:0000256" key="4">
    <source>
        <dbReference type="ARBA" id="ARBA00022989"/>
    </source>
</evidence>
<dbReference type="GO" id="GO:0022857">
    <property type="term" value="F:transmembrane transporter activity"/>
    <property type="evidence" value="ECO:0007669"/>
    <property type="project" value="TreeGrafter"/>
</dbReference>
<dbReference type="PANTHER" id="PTHR30572">
    <property type="entry name" value="MEMBRANE COMPONENT OF TRANSPORTER-RELATED"/>
    <property type="match status" value="1"/>
</dbReference>
<evidence type="ECO:0000313" key="11">
    <source>
        <dbReference type="Proteomes" id="UP000309676"/>
    </source>
</evidence>
<evidence type="ECO:0000256" key="1">
    <source>
        <dbReference type="ARBA" id="ARBA00004651"/>
    </source>
</evidence>
<sequence>MNFSQGFKMAFKSILGNKMRSLLTMLGIIIGVAAVIALVAIGQGATKQVTEQVQGLGTNLLTVNILGRGGTSTLAYEQATSLGELEGVEYAAPYNTNNGTVRYGTDSVSVSVVGTNAQYADVRDYEVSAGRFVSQIDLDFYQKIAVLGSATAVDLFGFADPIGEYVQINGTRFKVVGVLAEKGDSSQGSNDELVGVPLTTAERVFQSRGVRNVYIQVESADAVDRTAALLEAELAGMFRNNADSYRVFNQQDVLDTVSSVTDTLSLALGGIAGISLLVGGIGIMNIMLVSVTERTREIGIRKAIGAKKRDILMQFLIEAITLSGLGGLLGVGVGLGVGIAVSSALNMDAVFSYENIALAFGFSVVIGIAFGLFPANKAAGLKPIDALRFS</sequence>
<evidence type="ECO:0000256" key="6">
    <source>
        <dbReference type="ARBA" id="ARBA00038076"/>
    </source>
</evidence>
<dbReference type="InterPro" id="IPR003838">
    <property type="entry name" value="ABC3_permease_C"/>
</dbReference>
<dbReference type="RefSeq" id="WP_138197570.1">
    <property type="nucleotide sequence ID" value="NZ_VCIW01000025.1"/>
</dbReference>
<gene>
    <name evidence="10" type="ORF">FE782_27555</name>
</gene>
<keyword evidence="11" id="KW-1185">Reference proteome</keyword>
<feature type="transmembrane region" description="Helical" evidence="7">
    <location>
        <begin position="311"/>
        <end position="344"/>
    </location>
</feature>
<dbReference type="InterPro" id="IPR025857">
    <property type="entry name" value="MacB_PCD"/>
</dbReference>
<reference evidence="10 11" key="1">
    <citation type="submission" date="2019-05" db="EMBL/GenBank/DDBJ databases">
        <authorList>
            <person name="Narsing Rao M.P."/>
            <person name="Li W.J."/>
        </authorList>
    </citation>
    <scope>NUCLEOTIDE SEQUENCE [LARGE SCALE GENOMIC DNA]</scope>
    <source>
        <strain evidence="10 11">SYSU_K30003</strain>
    </source>
</reference>
<feature type="domain" description="MacB-like periplasmic core" evidence="9">
    <location>
        <begin position="21"/>
        <end position="232"/>
    </location>
</feature>
<dbReference type="PANTHER" id="PTHR30572:SF4">
    <property type="entry name" value="ABC TRANSPORTER PERMEASE YTRF"/>
    <property type="match status" value="1"/>
</dbReference>
<keyword evidence="3 7" id="KW-0812">Transmembrane</keyword>
<feature type="transmembrane region" description="Helical" evidence="7">
    <location>
        <begin position="356"/>
        <end position="375"/>
    </location>
</feature>
<dbReference type="Pfam" id="PF02687">
    <property type="entry name" value="FtsX"/>
    <property type="match status" value="1"/>
</dbReference>
<dbReference type="EMBL" id="VCIW01000025">
    <property type="protein sequence ID" value="TLS49034.1"/>
    <property type="molecule type" value="Genomic_DNA"/>
</dbReference>
<keyword evidence="2" id="KW-1003">Cell membrane</keyword>
<feature type="domain" description="ABC3 transporter permease C-terminal" evidence="8">
    <location>
        <begin position="271"/>
        <end position="382"/>
    </location>
</feature>
<evidence type="ECO:0000259" key="8">
    <source>
        <dbReference type="Pfam" id="PF02687"/>
    </source>
</evidence>
<comment type="similarity">
    <text evidence="6">Belongs to the ABC-4 integral membrane protein family.</text>
</comment>
<dbReference type="AlphaFoldDB" id="A0A5R9G7N1"/>
<organism evidence="10 11">
    <name type="scientific">Paenibacillus antri</name>
    <dbReference type="NCBI Taxonomy" id="2582848"/>
    <lineage>
        <taxon>Bacteria</taxon>
        <taxon>Bacillati</taxon>
        <taxon>Bacillota</taxon>
        <taxon>Bacilli</taxon>
        <taxon>Bacillales</taxon>
        <taxon>Paenibacillaceae</taxon>
        <taxon>Paenibacillus</taxon>
    </lineage>
</organism>
<dbReference type="Pfam" id="PF12704">
    <property type="entry name" value="MacB_PCD"/>
    <property type="match status" value="1"/>
</dbReference>
<dbReference type="Proteomes" id="UP000309676">
    <property type="component" value="Unassembled WGS sequence"/>
</dbReference>
<proteinExistence type="inferred from homology"/>
<evidence type="ECO:0000256" key="5">
    <source>
        <dbReference type="ARBA" id="ARBA00023136"/>
    </source>
</evidence>
<accession>A0A5R9G7N1</accession>
<protein>
    <submittedName>
        <fullName evidence="10">FtsX-like permease family protein</fullName>
    </submittedName>
</protein>
<evidence type="ECO:0000259" key="9">
    <source>
        <dbReference type="Pfam" id="PF12704"/>
    </source>
</evidence>
<comment type="caution">
    <text evidence="10">The sequence shown here is derived from an EMBL/GenBank/DDBJ whole genome shotgun (WGS) entry which is preliminary data.</text>
</comment>
<evidence type="ECO:0000256" key="7">
    <source>
        <dbReference type="SAM" id="Phobius"/>
    </source>
</evidence>
<dbReference type="OrthoDB" id="9770036at2"/>